<dbReference type="InterPro" id="IPR011990">
    <property type="entry name" value="TPR-like_helical_dom_sf"/>
</dbReference>
<sequence>MLGVGLHLSALGRPTDALPPAEQAVILYRGLAERYPDRYRLHLARSLSNLGITFSELGRAAEASQAHQEANRLMPPGAASDPED</sequence>
<proteinExistence type="predicted"/>
<evidence type="ECO:0000313" key="3">
    <source>
        <dbReference type="Proteomes" id="UP000653231"/>
    </source>
</evidence>
<dbReference type="EMBL" id="JACXRZ010000007">
    <property type="protein sequence ID" value="MBD3144095.1"/>
    <property type="molecule type" value="Genomic_DNA"/>
</dbReference>
<organism evidence="2 3">
    <name type="scientific">Microbispora bryophytorum subsp. camponoti</name>
    <dbReference type="NCBI Taxonomy" id="1677852"/>
    <lineage>
        <taxon>Bacteria</taxon>
        <taxon>Bacillati</taxon>
        <taxon>Actinomycetota</taxon>
        <taxon>Actinomycetes</taxon>
        <taxon>Streptosporangiales</taxon>
        <taxon>Streptosporangiaceae</taxon>
        <taxon>Microbispora</taxon>
    </lineage>
</organism>
<feature type="region of interest" description="Disordered" evidence="1">
    <location>
        <begin position="63"/>
        <end position="84"/>
    </location>
</feature>
<gene>
    <name evidence="2" type="ORF">IEQ31_12985</name>
</gene>
<reference evidence="2 3" key="1">
    <citation type="submission" date="2020-09" db="EMBL/GenBank/DDBJ databases">
        <title>Actinomycete isolated from the Camponotus japonicus Mayr.</title>
        <authorList>
            <person name="Gong X."/>
        </authorList>
    </citation>
    <scope>NUCLEOTIDE SEQUENCE [LARGE SCALE GENOMIC DNA]</scope>
    <source>
        <strain evidence="2 3">2C-HV3</strain>
    </source>
</reference>
<dbReference type="SUPFAM" id="SSF48452">
    <property type="entry name" value="TPR-like"/>
    <property type="match status" value="1"/>
</dbReference>
<dbReference type="Pfam" id="PF13374">
    <property type="entry name" value="TPR_10"/>
    <property type="match status" value="1"/>
</dbReference>
<evidence type="ECO:0000313" key="2">
    <source>
        <dbReference type="EMBL" id="MBD3144095.1"/>
    </source>
</evidence>
<dbReference type="RefSeq" id="WP_191051675.1">
    <property type="nucleotide sequence ID" value="NZ_JACXRZ010000007.1"/>
</dbReference>
<accession>A0ABR8KZE5</accession>
<comment type="caution">
    <text evidence="2">The sequence shown here is derived from an EMBL/GenBank/DDBJ whole genome shotgun (WGS) entry which is preliminary data.</text>
</comment>
<dbReference type="Gene3D" id="1.25.40.10">
    <property type="entry name" value="Tetratricopeptide repeat domain"/>
    <property type="match status" value="1"/>
</dbReference>
<protein>
    <submittedName>
        <fullName evidence="2">Tetratricopeptide repeat protein</fullName>
    </submittedName>
</protein>
<name>A0ABR8KZE5_9ACTN</name>
<dbReference type="Proteomes" id="UP000653231">
    <property type="component" value="Unassembled WGS sequence"/>
</dbReference>
<keyword evidence="3" id="KW-1185">Reference proteome</keyword>
<evidence type="ECO:0000256" key="1">
    <source>
        <dbReference type="SAM" id="MobiDB-lite"/>
    </source>
</evidence>